<evidence type="ECO:0000313" key="3">
    <source>
        <dbReference type="EMBL" id="SDS47401.1"/>
    </source>
</evidence>
<dbReference type="SUPFAM" id="SSF53474">
    <property type="entry name" value="alpha/beta-Hydrolases"/>
    <property type="match status" value="1"/>
</dbReference>
<proteinExistence type="predicted"/>
<evidence type="ECO:0000256" key="1">
    <source>
        <dbReference type="SAM" id="SignalP"/>
    </source>
</evidence>
<accession>A0A1H1SHJ3</accession>
<gene>
    <name evidence="3" type="ORF">SAMN05216490_1218</name>
</gene>
<feature type="domain" description="SGNH hydrolase-type esterase" evidence="2">
    <location>
        <begin position="28"/>
        <end position="200"/>
    </location>
</feature>
<sequence length="477" mass="53877">MKYFISAILIFSGLVVHAQTNDRIKVACIGASITYGARIENREQNCYPAQLQNMLGSHYQVTNYGVSATTLLRKGDYSYWKTKQYRDALADNPGVVIIDLGGNDAKLVNRIHLDEYEQDYKDFIHSFTQLPSHPRVILLSAMACFLKDTAGIWDPVIVNQVNPKIQKVAYDGHVEVIDMHSPFINKEANMPDKLHPDKVGAGIMAQNVYRVIGQERDRDYDIFKSLEMPLKQSSFYGYECADFTFNGRDCKIAKPKFAAKGHPWVWRARFWGHEPQTDIALLQQGFHIVYYDAAELLGNSEAIADWDSYYKLLRKAGLAKKAVLEGMSRGGVYAFNWAALNPEKVACVYVDNPLLNIPSWAAQFINKLGAKDDMFLAFKKDYNLTTDSDIMNFRGSPVDKVKQIVKGKYPILILCADADEEVIPQENTLLFEQKVKALNGNITVIHKPGFKHHPHSLPNPAPIVDFILKETGYVTKS</sequence>
<protein>
    <submittedName>
        <fullName evidence="3">Lysophospholipase L1</fullName>
    </submittedName>
</protein>
<dbReference type="STRING" id="652787.SAMN05216490_1218"/>
<dbReference type="AlphaFoldDB" id="A0A1H1SHJ3"/>
<dbReference type="InterPro" id="IPR029058">
    <property type="entry name" value="AB_hydrolase_fold"/>
</dbReference>
<dbReference type="InterPro" id="IPR013830">
    <property type="entry name" value="SGNH_hydro"/>
</dbReference>
<dbReference type="EMBL" id="LT629740">
    <property type="protein sequence ID" value="SDS47401.1"/>
    <property type="molecule type" value="Genomic_DNA"/>
</dbReference>
<feature type="signal peptide" evidence="1">
    <location>
        <begin position="1"/>
        <end position="18"/>
    </location>
</feature>
<name>A0A1H1SHJ3_MUCMA</name>
<evidence type="ECO:0000313" key="4">
    <source>
        <dbReference type="Proteomes" id="UP000199679"/>
    </source>
</evidence>
<dbReference type="RefSeq" id="WP_091370323.1">
    <property type="nucleotide sequence ID" value="NZ_LT629740.1"/>
</dbReference>
<keyword evidence="4" id="KW-1185">Reference proteome</keyword>
<dbReference type="PANTHER" id="PTHR30383">
    <property type="entry name" value="THIOESTERASE 1/PROTEASE 1/LYSOPHOSPHOLIPASE L1"/>
    <property type="match status" value="1"/>
</dbReference>
<dbReference type="GO" id="GO:0004622">
    <property type="term" value="F:phosphatidylcholine lysophospholipase activity"/>
    <property type="evidence" value="ECO:0007669"/>
    <property type="project" value="TreeGrafter"/>
</dbReference>
<dbReference type="Pfam" id="PF13472">
    <property type="entry name" value="Lipase_GDSL_2"/>
    <property type="match status" value="1"/>
</dbReference>
<dbReference type="Gene3D" id="3.40.50.1820">
    <property type="entry name" value="alpha/beta hydrolase"/>
    <property type="match status" value="1"/>
</dbReference>
<dbReference type="SUPFAM" id="SSF52266">
    <property type="entry name" value="SGNH hydrolase"/>
    <property type="match status" value="1"/>
</dbReference>
<evidence type="ECO:0000259" key="2">
    <source>
        <dbReference type="Pfam" id="PF13472"/>
    </source>
</evidence>
<reference evidence="3 4" key="1">
    <citation type="submission" date="2016-10" db="EMBL/GenBank/DDBJ databases">
        <authorList>
            <person name="de Groot N.N."/>
        </authorList>
    </citation>
    <scope>NUCLEOTIDE SEQUENCE [LARGE SCALE GENOMIC DNA]</scope>
    <source>
        <strain evidence="3 4">MP1X4</strain>
    </source>
</reference>
<dbReference type="Proteomes" id="UP000199679">
    <property type="component" value="Chromosome I"/>
</dbReference>
<organism evidence="3 4">
    <name type="scientific">Mucilaginibacter mallensis</name>
    <dbReference type="NCBI Taxonomy" id="652787"/>
    <lineage>
        <taxon>Bacteria</taxon>
        <taxon>Pseudomonadati</taxon>
        <taxon>Bacteroidota</taxon>
        <taxon>Sphingobacteriia</taxon>
        <taxon>Sphingobacteriales</taxon>
        <taxon>Sphingobacteriaceae</taxon>
        <taxon>Mucilaginibacter</taxon>
    </lineage>
</organism>
<dbReference type="Gene3D" id="3.40.50.1110">
    <property type="entry name" value="SGNH hydrolase"/>
    <property type="match status" value="1"/>
</dbReference>
<dbReference type="PANTHER" id="PTHR30383:SF5">
    <property type="entry name" value="SGNH HYDROLASE-TYPE ESTERASE DOMAIN-CONTAINING PROTEIN"/>
    <property type="match status" value="1"/>
</dbReference>
<dbReference type="InterPro" id="IPR051532">
    <property type="entry name" value="Ester_Hydrolysis_Enzymes"/>
</dbReference>
<feature type="chain" id="PRO_5009260069" evidence="1">
    <location>
        <begin position="19"/>
        <end position="477"/>
    </location>
</feature>
<dbReference type="InterPro" id="IPR036514">
    <property type="entry name" value="SGNH_hydro_sf"/>
</dbReference>
<keyword evidence="1" id="KW-0732">Signal</keyword>
<dbReference type="OrthoDB" id="9796689at2"/>